<comment type="similarity">
    <text evidence="12">Belongs to the protein kinase superfamily. Ser/Thr protein kinase family. CK2 subfamily.</text>
</comment>
<dbReference type="Gene3D" id="3.30.200.20">
    <property type="entry name" value="Phosphorylase Kinase, domain 1"/>
    <property type="match status" value="1"/>
</dbReference>
<keyword evidence="2 11" id="KW-0723">Serine/threonine-protein kinase</keyword>
<dbReference type="GO" id="GO:0005524">
    <property type="term" value="F:ATP binding"/>
    <property type="evidence" value="ECO:0007669"/>
    <property type="project" value="UniProtKB-UniRule"/>
</dbReference>
<dbReference type="GeneID" id="19881693"/>
<proteinExistence type="inferred from homology"/>
<name>L2GMV1_VITCO</name>
<dbReference type="FunFam" id="1.10.510.10:FF:000624">
    <property type="entry name" value="Mitogen-activated protein kinase"/>
    <property type="match status" value="1"/>
</dbReference>
<evidence type="ECO:0000256" key="2">
    <source>
        <dbReference type="ARBA" id="ARBA00022527"/>
    </source>
</evidence>
<comment type="catalytic activity">
    <reaction evidence="8 12">
        <text>L-threonyl-[protein] + ATP = O-phospho-L-threonyl-[protein] + ADP + H(+)</text>
        <dbReference type="Rhea" id="RHEA:46608"/>
        <dbReference type="Rhea" id="RHEA-COMP:11060"/>
        <dbReference type="Rhea" id="RHEA-COMP:11605"/>
        <dbReference type="ChEBI" id="CHEBI:15378"/>
        <dbReference type="ChEBI" id="CHEBI:30013"/>
        <dbReference type="ChEBI" id="CHEBI:30616"/>
        <dbReference type="ChEBI" id="CHEBI:61977"/>
        <dbReference type="ChEBI" id="CHEBI:456216"/>
        <dbReference type="EC" id="2.7.11.1"/>
    </reaction>
</comment>
<dbReference type="Gene3D" id="1.10.510.10">
    <property type="entry name" value="Transferase(Phosphotransferase) domain 1"/>
    <property type="match status" value="1"/>
</dbReference>
<evidence type="ECO:0000256" key="8">
    <source>
        <dbReference type="ARBA" id="ARBA00047899"/>
    </source>
</evidence>
<dbReference type="InterPro" id="IPR045216">
    <property type="entry name" value="CK2_alpha"/>
</dbReference>
<protein>
    <recommendedName>
        <fullName evidence="12">Casein kinase II subunit alpha</fullName>
        <shortName evidence="12">CK II alpha</shortName>
        <ecNumber evidence="12">2.7.11.1</ecNumber>
    </recommendedName>
</protein>
<dbReference type="CDD" id="cd14132">
    <property type="entry name" value="STKc_CK2_alpha"/>
    <property type="match status" value="1"/>
</dbReference>
<feature type="binding site" evidence="10">
    <location>
        <position position="64"/>
    </location>
    <ligand>
        <name>ATP</name>
        <dbReference type="ChEBI" id="CHEBI:30616"/>
    </ligand>
</feature>
<comment type="catalytic activity">
    <reaction evidence="9 12">
        <text>L-seryl-[protein] + ATP = O-phospho-L-seryl-[protein] + ADP + H(+)</text>
        <dbReference type="Rhea" id="RHEA:17989"/>
        <dbReference type="Rhea" id="RHEA-COMP:9863"/>
        <dbReference type="Rhea" id="RHEA-COMP:11604"/>
        <dbReference type="ChEBI" id="CHEBI:15378"/>
        <dbReference type="ChEBI" id="CHEBI:29999"/>
        <dbReference type="ChEBI" id="CHEBI:30616"/>
        <dbReference type="ChEBI" id="CHEBI:83421"/>
        <dbReference type="ChEBI" id="CHEBI:456216"/>
        <dbReference type="EC" id="2.7.11.1"/>
    </reaction>
</comment>
<dbReference type="SMART" id="SM00220">
    <property type="entry name" value="S_TKc"/>
    <property type="match status" value="1"/>
</dbReference>
<keyword evidence="3 12" id="KW-0808">Transferase</keyword>
<evidence type="ECO:0000256" key="1">
    <source>
        <dbReference type="ARBA" id="ARBA00004123"/>
    </source>
</evidence>
<evidence type="ECO:0000313" key="14">
    <source>
        <dbReference type="EMBL" id="ELA41964.1"/>
    </source>
</evidence>
<dbReference type="GO" id="GO:0004674">
    <property type="term" value="F:protein serine/threonine kinase activity"/>
    <property type="evidence" value="ECO:0007669"/>
    <property type="project" value="UniProtKB-UniRule"/>
</dbReference>
<dbReference type="InParanoid" id="L2GMV1"/>
<dbReference type="HOGENOM" id="CLU_000288_70_4_1"/>
<organism evidence="14 15">
    <name type="scientific">Vittaforma corneae (strain ATCC 50505)</name>
    <name type="common">Microsporidian parasite</name>
    <name type="synonym">Nosema corneum</name>
    <dbReference type="NCBI Taxonomy" id="993615"/>
    <lineage>
        <taxon>Eukaryota</taxon>
        <taxon>Fungi</taxon>
        <taxon>Fungi incertae sedis</taxon>
        <taxon>Microsporidia</taxon>
        <taxon>Nosematidae</taxon>
        <taxon>Vittaforma</taxon>
    </lineage>
</organism>
<dbReference type="PROSITE" id="PS50011">
    <property type="entry name" value="PROTEIN_KINASE_DOM"/>
    <property type="match status" value="1"/>
</dbReference>
<gene>
    <name evidence="14" type="ORF">VICG_00981</name>
</gene>
<comment type="subcellular location">
    <subcellularLocation>
        <location evidence="1 12">Nucleus</location>
    </subcellularLocation>
</comment>
<evidence type="ECO:0000256" key="5">
    <source>
        <dbReference type="ARBA" id="ARBA00022777"/>
    </source>
</evidence>
<dbReference type="GO" id="GO:0106310">
    <property type="term" value="F:protein serine kinase activity"/>
    <property type="evidence" value="ECO:0007669"/>
    <property type="project" value="UniProtKB-UniRule"/>
</dbReference>
<comment type="subunit">
    <text evidence="12">Heterotetramer.</text>
</comment>
<dbReference type="GO" id="GO:0051726">
    <property type="term" value="P:regulation of cell cycle"/>
    <property type="evidence" value="ECO:0007669"/>
    <property type="project" value="TreeGrafter"/>
</dbReference>
<keyword evidence="7 12" id="KW-0539">Nucleus</keyword>
<dbReference type="RefSeq" id="XP_007604428.1">
    <property type="nucleotide sequence ID" value="XM_007604366.1"/>
</dbReference>
<dbReference type="PROSITE" id="PS00107">
    <property type="entry name" value="PROTEIN_KINASE_ATP"/>
    <property type="match status" value="1"/>
</dbReference>
<dbReference type="STRING" id="993615.L2GMV1"/>
<dbReference type="InterPro" id="IPR000719">
    <property type="entry name" value="Prot_kinase_dom"/>
</dbReference>
<dbReference type="VEuPathDB" id="MicrosporidiaDB:VICG_00981"/>
<feature type="domain" description="Protein kinase" evidence="13">
    <location>
        <begin position="36"/>
        <end position="253"/>
    </location>
</feature>
<dbReference type="PROSITE" id="PS00108">
    <property type="entry name" value="PROTEIN_KINASE_ST"/>
    <property type="match status" value="1"/>
</dbReference>
<evidence type="ECO:0000256" key="11">
    <source>
        <dbReference type="RuleBase" id="RU000304"/>
    </source>
</evidence>
<dbReference type="EMBL" id="JH370136">
    <property type="protein sequence ID" value="ELA41964.1"/>
    <property type="molecule type" value="Genomic_DNA"/>
</dbReference>
<dbReference type="OrthoDB" id="10254671at2759"/>
<evidence type="ECO:0000256" key="9">
    <source>
        <dbReference type="ARBA" id="ARBA00048679"/>
    </source>
</evidence>
<dbReference type="OMA" id="PGWYDYE"/>
<accession>L2GMV1</accession>
<evidence type="ECO:0000256" key="4">
    <source>
        <dbReference type="ARBA" id="ARBA00022741"/>
    </source>
</evidence>
<dbReference type="InterPro" id="IPR008271">
    <property type="entry name" value="Ser/Thr_kinase_AS"/>
</dbReference>
<evidence type="ECO:0000259" key="13">
    <source>
        <dbReference type="PROSITE" id="PS50011"/>
    </source>
</evidence>
<reference evidence="15" key="1">
    <citation type="submission" date="2011-05" db="EMBL/GenBank/DDBJ databases">
        <title>The genome sequence of Vittaforma corneae strain ATCC 50505.</title>
        <authorList>
            <consortium name="The Broad Institute Genome Sequencing Platform"/>
            <person name="Cuomo C."/>
            <person name="Didier E."/>
            <person name="Bowers L."/>
            <person name="Young S.K."/>
            <person name="Zeng Q."/>
            <person name="Gargeya S."/>
            <person name="Fitzgerald M."/>
            <person name="Haas B."/>
            <person name="Abouelleil A."/>
            <person name="Alvarado L."/>
            <person name="Arachchi H.M."/>
            <person name="Berlin A."/>
            <person name="Chapman S.B."/>
            <person name="Gearin G."/>
            <person name="Goldberg J."/>
            <person name="Griggs A."/>
            <person name="Gujja S."/>
            <person name="Hansen M."/>
            <person name="Heiman D."/>
            <person name="Howarth C."/>
            <person name="Larimer J."/>
            <person name="Lui A."/>
            <person name="MacDonald P.J.P."/>
            <person name="McCowen C."/>
            <person name="Montmayeur A."/>
            <person name="Murphy C."/>
            <person name="Neiman D."/>
            <person name="Pearson M."/>
            <person name="Priest M."/>
            <person name="Roberts A."/>
            <person name="Saif S."/>
            <person name="Shea T."/>
            <person name="Sisk P."/>
            <person name="Stolte C."/>
            <person name="Sykes S."/>
            <person name="Wortman J."/>
            <person name="Nusbaum C."/>
            <person name="Birren B."/>
        </authorList>
    </citation>
    <scope>NUCLEOTIDE SEQUENCE [LARGE SCALE GENOMIC DNA]</scope>
    <source>
        <strain evidence="15">ATCC 50505</strain>
    </source>
</reference>
<keyword evidence="6 10" id="KW-0067">ATP-binding</keyword>
<sequence length="253" mass="29749">MKITTSKNNPSYNLEQGSAYYDYNNYTIPLGNISNYKISGRLGRGKYSEVFEGKTVKEEKIVIKVLKPIKVAKINREVLILKHLSHKNIIPLKDVVFDPDSETYSLIFDYIKHQDTSVLFEKLNLSSIRFYCRQILEGLQYAHSRGIFHRDIKPQNMIVDSYTKQLKLLDWGLAEFYLPEYEYSVRVASKYYKSPELLVGYPYYDYSLDIWSFGCILAELIFRKRPFFYGNRSGDQIVEIVKILGKKDLKEYY</sequence>
<keyword evidence="4 10" id="KW-0547">Nucleotide-binding</keyword>
<dbReference type="SUPFAM" id="SSF56112">
    <property type="entry name" value="Protein kinase-like (PK-like)"/>
    <property type="match status" value="1"/>
</dbReference>
<dbReference type="Pfam" id="PF00069">
    <property type="entry name" value="Pkinase"/>
    <property type="match status" value="1"/>
</dbReference>
<dbReference type="GO" id="GO:0005829">
    <property type="term" value="C:cytosol"/>
    <property type="evidence" value="ECO:0007669"/>
    <property type="project" value="TreeGrafter"/>
</dbReference>
<evidence type="ECO:0000256" key="7">
    <source>
        <dbReference type="ARBA" id="ARBA00023242"/>
    </source>
</evidence>
<keyword evidence="5 12" id="KW-0418">Kinase</keyword>
<evidence type="ECO:0000256" key="6">
    <source>
        <dbReference type="ARBA" id="ARBA00022840"/>
    </source>
</evidence>
<evidence type="ECO:0000256" key="3">
    <source>
        <dbReference type="ARBA" id="ARBA00022679"/>
    </source>
</evidence>
<comment type="function">
    <text evidence="12">Catalytic subunit of a constitutively active serine/threonine-protein kinase complex that phosphorylates a large number of substrates containing acidic residues C-terminal to the phosphorylated serine or threonine.</text>
</comment>
<dbReference type="FunCoup" id="L2GMV1">
    <property type="interactions" value="187"/>
</dbReference>
<dbReference type="InterPro" id="IPR011009">
    <property type="entry name" value="Kinase-like_dom_sf"/>
</dbReference>
<dbReference type="GO" id="GO:0005634">
    <property type="term" value="C:nucleus"/>
    <property type="evidence" value="ECO:0007669"/>
    <property type="project" value="UniProtKB-SubCell"/>
</dbReference>
<dbReference type="PANTHER" id="PTHR24054:SF0">
    <property type="entry name" value="CASEIN KINASE II SUBUNIT ALPHA"/>
    <property type="match status" value="1"/>
</dbReference>
<evidence type="ECO:0000256" key="10">
    <source>
        <dbReference type="PROSITE-ProRule" id="PRU10141"/>
    </source>
</evidence>
<dbReference type="InterPro" id="IPR017441">
    <property type="entry name" value="Protein_kinase_ATP_BS"/>
</dbReference>
<dbReference type="FunFam" id="3.30.200.20:FF:000088">
    <property type="entry name" value="Casein kinase II subunit alpha"/>
    <property type="match status" value="1"/>
</dbReference>
<evidence type="ECO:0000256" key="12">
    <source>
        <dbReference type="RuleBase" id="RU369118"/>
    </source>
</evidence>
<evidence type="ECO:0000313" key="15">
    <source>
        <dbReference type="Proteomes" id="UP000011082"/>
    </source>
</evidence>
<dbReference type="PANTHER" id="PTHR24054">
    <property type="entry name" value="CASEIN KINASE II SUBUNIT ALPHA"/>
    <property type="match status" value="1"/>
</dbReference>
<keyword evidence="15" id="KW-1185">Reference proteome</keyword>
<dbReference type="GO" id="GO:0005956">
    <property type="term" value="C:protein kinase CK2 complex"/>
    <property type="evidence" value="ECO:0007669"/>
    <property type="project" value="TreeGrafter"/>
</dbReference>
<dbReference type="Proteomes" id="UP000011082">
    <property type="component" value="Unassembled WGS sequence"/>
</dbReference>
<dbReference type="AlphaFoldDB" id="L2GMV1"/>
<dbReference type="EC" id="2.7.11.1" evidence="12"/>